<dbReference type="Proteomes" id="UP000050420">
    <property type="component" value="Unassembled WGS sequence"/>
</dbReference>
<evidence type="ECO:0000313" key="2">
    <source>
        <dbReference type="Proteomes" id="UP000050420"/>
    </source>
</evidence>
<protein>
    <submittedName>
        <fullName evidence="1">Uncharacterized protein</fullName>
    </submittedName>
</protein>
<sequence length="37" mass="3980">MAGVEVASALNLINKLYGAERDLKGTCDDDRKPAVMN</sequence>
<accession>A0A0P9ZZD3</accession>
<dbReference type="EMBL" id="LJQU01000214">
    <property type="protein sequence ID" value="KPX96462.1"/>
    <property type="molecule type" value="Genomic_DNA"/>
</dbReference>
<dbReference type="PATRIC" id="fig|34065.5.peg.2981"/>
<gene>
    <name evidence="1" type="ORF">ALO63_102086</name>
</gene>
<dbReference type="AlphaFoldDB" id="A0A0P9ZZD3"/>
<evidence type="ECO:0000313" key="1">
    <source>
        <dbReference type="EMBL" id="KPX96462.1"/>
    </source>
</evidence>
<comment type="caution">
    <text evidence="1">The sequence shown here is derived from an EMBL/GenBank/DDBJ whole genome shotgun (WGS) entry which is preliminary data.</text>
</comment>
<proteinExistence type="predicted"/>
<reference evidence="1 2" key="1">
    <citation type="submission" date="2015-09" db="EMBL/GenBank/DDBJ databases">
        <title>Genome announcement of multiple Pseudomonas syringae strains.</title>
        <authorList>
            <person name="Thakur S."/>
            <person name="Wang P.W."/>
            <person name="Gong Y."/>
            <person name="Weir B.S."/>
            <person name="Guttman D.S."/>
        </authorList>
    </citation>
    <scope>NUCLEOTIDE SEQUENCE [LARGE SCALE GENOMIC DNA]</scope>
    <source>
        <strain evidence="1 2">ICMP4331</strain>
    </source>
</reference>
<name>A0A0P9ZZD3_PSEA0</name>
<organism evidence="1 2">
    <name type="scientific">Pseudomonas amygdali pv. mori</name>
    <dbReference type="NCBI Taxonomy" id="34065"/>
    <lineage>
        <taxon>Bacteria</taxon>
        <taxon>Pseudomonadati</taxon>
        <taxon>Pseudomonadota</taxon>
        <taxon>Gammaproteobacteria</taxon>
        <taxon>Pseudomonadales</taxon>
        <taxon>Pseudomonadaceae</taxon>
        <taxon>Pseudomonas</taxon>
        <taxon>Pseudomonas amygdali</taxon>
    </lineage>
</organism>